<evidence type="ECO:0000313" key="1">
    <source>
        <dbReference type="EMBL" id="MED6179714.1"/>
    </source>
</evidence>
<sequence length="141" mass="15062">MGSQSPGSEGGGDVRLCARPRDIHRLTGAGVTLSLLGMRRVTALPTASTSSADSTRPSPTCIALGHAPNLLSRSLGRCIIYRDIIQPLPVPSGGPRPNQPPPPRDLVRRQMMVRISRDKVPPGGEDPPLAEVYRWAGISRL</sequence>
<dbReference type="Proteomes" id="UP001341840">
    <property type="component" value="Unassembled WGS sequence"/>
</dbReference>
<protein>
    <submittedName>
        <fullName evidence="1">Uncharacterized protein</fullName>
    </submittedName>
</protein>
<gene>
    <name evidence="1" type="ORF">PIB30_003514</name>
</gene>
<accession>A0ABU6W2Y4</accession>
<proteinExistence type="predicted"/>
<dbReference type="EMBL" id="JASCZI010181249">
    <property type="protein sequence ID" value="MED6179714.1"/>
    <property type="molecule type" value="Genomic_DNA"/>
</dbReference>
<reference evidence="1 2" key="1">
    <citation type="journal article" date="2023" name="Plants (Basel)">
        <title>Bridging the Gap: Combining Genomics and Transcriptomics Approaches to Understand Stylosanthes scabra, an Orphan Legume from the Brazilian Caatinga.</title>
        <authorList>
            <person name="Ferreira-Neto J.R.C."/>
            <person name="da Silva M.D."/>
            <person name="Binneck E."/>
            <person name="de Melo N.F."/>
            <person name="da Silva R.H."/>
            <person name="de Melo A.L.T.M."/>
            <person name="Pandolfi V."/>
            <person name="Bustamante F.O."/>
            <person name="Brasileiro-Vidal A.C."/>
            <person name="Benko-Iseppon A.M."/>
        </authorList>
    </citation>
    <scope>NUCLEOTIDE SEQUENCE [LARGE SCALE GENOMIC DNA]</scope>
    <source>
        <tissue evidence="1">Leaves</tissue>
    </source>
</reference>
<keyword evidence="2" id="KW-1185">Reference proteome</keyword>
<organism evidence="1 2">
    <name type="scientific">Stylosanthes scabra</name>
    <dbReference type="NCBI Taxonomy" id="79078"/>
    <lineage>
        <taxon>Eukaryota</taxon>
        <taxon>Viridiplantae</taxon>
        <taxon>Streptophyta</taxon>
        <taxon>Embryophyta</taxon>
        <taxon>Tracheophyta</taxon>
        <taxon>Spermatophyta</taxon>
        <taxon>Magnoliopsida</taxon>
        <taxon>eudicotyledons</taxon>
        <taxon>Gunneridae</taxon>
        <taxon>Pentapetalae</taxon>
        <taxon>rosids</taxon>
        <taxon>fabids</taxon>
        <taxon>Fabales</taxon>
        <taxon>Fabaceae</taxon>
        <taxon>Papilionoideae</taxon>
        <taxon>50 kb inversion clade</taxon>
        <taxon>dalbergioids sensu lato</taxon>
        <taxon>Dalbergieae</taxon>
        <taxon>Pterocarpus clade</taxon>
        <taxon>Stylosanthes</taxon>
    </lineage>
</organism>
<name>A0ABU6W2Y4_9FABA</name>
<evidence type="ECO:0000313" key="2">
    <source>
        <dbReference type="Proteomes" id="UP001341840"/>
    </source>
</evidence>
<comment type="caution">
    <text evidence="1">The sequence shown here is derived from an EMBL/GenBank/DDBJ whole genome shotgun (WGS) entry which is preliminary data.</text>
</comment>